<keyword evidence="2" id="KW-1185">Reference proteome</keyword>
<name>A0A4Q4ZKZ2_9ACTN</name>
<reference evidence="1 2" key="1">
    <citation type="submission" date="2019-01" db="EMBL/GenBank/DDBJ databases">
        <title>Nocardioides guangzhouensis sp. nov., an actinobacterium isolated from soil.</title>
        <authorList>
            <person name="Fu Y."/>
            <person name="Cai Y."/>
            <person name="Lin Z."/>
            <person name="Chen P."/>
        </authorList>
    </citation>
    <scope>NUCLEOTIDE SEQUENCE [LARGE SCALE GENOMIC DNA]</scope>
    <source>
        <strain evidence="1 2">130</strain>
    </source>
</reference>
<comment type="caution">
    <text evidence="1">The sequence shown here is derived from an EMBL/GenBank/DDBJ whole genome shotgun (WGS) entry which is preliminary data.</text>
</comment>
<evidence type="ECO:0000313" key="1">
    <source>
        <dbReference type="EMBL" id="RYP88104.1"/>
    </source>
</evidence>
<evidence type="ECO:0000313" key="2">
    <source>
        <dbReference type="Proteomes" id="UP000295198"/>
    </source>
</evidence>
<dbReference type="RefSeq" id="WP_134714504.1">
    <property type="nucleotide sequence ID" value="NZ_SDKM01000004.1"/>
</dbReference>
<dbReference type="OrthoDB" id="3776625at2"/>
<dbReference type="EMBL" id="SDKM01000004">
    <property type="protein sequence ID" value="RYP88104.1"/>
    <property type="molecule type" value="Genomic_DNA"/>
</dbReference>
<dbReference type="PROSITE" id="PS51257">
    <property type="entry name" value="PROKAR_LIPOPROTEIN"/>
    <property type="match status" value="1"/>
</dbReference>
<protein>
    <submittedName>
        <fullName evidence="1">Uncharacterized protein</fullName>
    </submittedName>
</protein>
<sequence>MNTRPVLWLALSAGAILLAGCGGDTDDGRVALSPSTASPPSETDAYVLLLDDDSDPDQILGRAGAYALTARGAASAPLAVLNVPSGYSNFGFFALNQENPDDDDPLRAVQYWTVDGVFVDPCAMDEDAPHAGTSVDDLANALAAQELTSVSKPLPVSLDGHDGIYLELTAPSDIAFEDCGLGGYFGYWEGMPDDAQHTVGTPGTVDHAWIIDVNGQRVVLVAIEQPGVTPAQVGELTEMVESVRFVEPR</sequence>
<accession>A0A4Q4ZKZ2</accession>
<gene>
    <name evidence="1" type="ORF">EKO23_04505</name>
</gene>
<dbReference type="Proteomes" id="UP000295198">
    <property type="component" value="Unassembled WGS sequence"/>
</dbReference>
<organism evidence="1 2">
    <name type="scientific">Nocardioides guangzhouensis</name>
    <dbReference type="NCBI Taxonomy" id="2497878"/>
    <lineage>
        <taxon>Bacteria</taxon>
        <taxon>Bacillati</taxon>
        <taxon>Actinomycetota</taxon>
        <taxon>Actinomycetes</taxon>
        <taxon>Propionibacteriales</taxon>
        <taxon>Nocardioidaceae</taxon>
        <taxon>Nocardioides</taxon>
    </lineage>
</organism>
<dbReference type="AlphaFoldDB" id="A0A4Q4ZKZ2"/>
<proteinExistence type="predicted"/>